<dbReference type="InterPro" id="IPR019127">
    <property type="entry name" value="Exosortase"/>
</dbReference>
<dbReference type="Pfam" id="PF09721">
    <property type="entry name" value="Exosortase_EpsH"/>
    <property type="match status" value="1"/>
</dbReference>
<dbReference type="GO" id="GO:0008233">
    <property type="term" value="F:peptidase activity"/>
    <property type="evidence" value="ECO:0007669"/>
    <property type="project" value="UniProtKB-KW"/>
</dbReference>
<keyword evidence="4 8" id="KW-0812">Transmembrane</keyword>
<keyword evidence="7 8" id="KW-0472">Membrane</keyword>
<evidence type="ECO:0000256" key="3">
    <source>
        <dbReference type="ARBA" id="ARBA00022670"/>
    </source>
</evidence>
<protein>
    <recommendedName>
        <fullName evidence="10">Eight transmembrane protein EpsH</fullName>
    </recommendedName>
</protein>
<feature type="transmembrane region" description="Helical" evidence="8">
    <location>
        <begin position="220"/>
        <end position="240"/>
    </location>
</feature>
<evidence type="ECO:0000256" key="5">
    <source>
        <dbReference type="ARBA" id="ARBA00022801"/>
    </source>
</evidence>
<evidence type="ECO:0000256" key="4">
    <source>
        <dbReference type="ARBA" id="ARBA00022692"/>
    </source>
</evidence>
<feature type="transmembrane region" description="Helical" evidence="8">
    <location>
        <begin position="20"/>
        <end position="38"/>
    </location>
</feature>
<feature type="transmembrane region" description="Helical" evidence="8">
    <location>
        <begin position="82"/>
        <end position="111"/>
    </location>
</feature>
<organism evidence="9">
    <name type="scientific">hydrothermal vent metagenome</name>
    <dbReference type="NCBI Taxonomy" id="652676"/>
    <lineage>
        <taxon>unclassified sequences</taxon>
        <taxon>metagenomes</taxon>
        <taxon>ecological metagenomes</taxon>
    </lineage>
</organism>
<keyword evidence="6 8" id="KW-1133">Transmembrane helix</keyword>
<comment type="subcellular location">
    <subcellularLocation>
        <location evidence="1">Cell membrane</location>
        <topology evidence="1">Multi-pass membrane protein</topology>
    </subcellularLocation>
</comment>
<proteinExistence type="predicted"/>
<evidence type="ECO:0000256" key="6">
    <source>
        <dbReference type="ARBA" id="ARBA00022989"/>
    </source>
</evidence>
<reference evidence="9" key="1">
    <citation type="submission" date="2018-06" db="EMBL/GenBank/DDBJ databases">
        <authorList>
            <person name="Zhirakovskaya E."/>
        </authorList>
    </citation>
    <scope>NUCLEOTIDE SEQUENCE</scope>
</reference>
<dbReference type="InterPro" id="IPR026392">
    <property type="entry name" value="Exo/Archaeosortase_dom"/>
</dbReference>
<feature type="transmembrane region" description="Helical" evidence="8">
    <location>
        <begin position="50"/>
        <end position="70"/>
    </location>
</feature>
<dbReference type="NCBIfam" id="TIGR04178">
    <property type="entry name" value="exo_archaeo"/>
    <property type="match status" value="1"/>
</dbReference>
<sequence>MNQITIKNNFPIRMIEQGKLIIVLVGVLLATWPTIAWYHSRMTDGSDNNWGIFSLIIALLISFLKPTALMQKTNFSIELRKIHYLLAIYIISMSLSIYPMIQAVIVVMLYSCVLSQFNRSTKISPGLVGLLFLSLPLFASLDFYCGYPLRIIIGIASSFILNLQGVGVNLEGVNLVLGNKVIMIDGPCSGIKMMWTGSLMVFSIVAYYNLTLKQSFRLAVIAFTSILIANILRICALFYIETTQLNAPWLHDAVGLVCYFAATIIILYFALQQINQPIKVAT</sequence>
<dbReference type="EMBL" id="UOFL01000085">
    <property type="protein sequence ID" value="VAW75506.1"/>
    <property type="molecule type" value="Genomic_DNA"/>
</dbReference>
<evidence type="ECO:0000313" key="9">
    <source>
        <dbReference type="EMBL" id="VAW75506.1"/>
    </source>
</evidence>
<name>A0A3B0Z475_9ZZZZ</name>
<gene>
    <name evidence="9" type="ORF">MNBD_GAMMA12-1918</name>
</gene>
<keyword evidence="5" id="KW-0378">Hydrolase</keyword>
<evidence type="ECO:0008006" key="10">
    <source>
        <dbReference type="Google" id="ProtNLM"/>
    </source>
</evidence>
<keyword evidence="2" id="KW-1003">Cell membrane</keyword>
<feature type="transmembrane region" description="Helical" evidence="8">
    <location>
        <begin position="252"/>
        <end position="271"/>
    </location>
</feature>
<evidence type="ECO:0000256" key="8">
    <source>
        <dbReference type="SAM" id="Phobius"/>
    </source>
</evidence>
<keyword evidence="3" id="KW-0645">Protease</keyword>
<dbReference type="GO" id="GO:0006508">
    <property type="term" value="P:proteolysis"/>
    <property type="evidence" value="ECO:0007669"/>
    <property type="project" value="UniProtKB-KW"/>
</dbReference>
<evidence type="ECO:0000256" key="7">
    <source>
        <dbReference type="ARBA" id="ARBA00023136"/>
    </source>
</evidence>
<feature type="transmembrane region" description="Helical" evidence="8">
    <location>
        <begin position="123"/>
        <end position="144"/>
    </location>
</feature>
<evidence type="ECO:0000256" key="1">
    <source>
        <dbReference type="ARBA" id="ARBA00004651"/>
    </source>
</evidence>
<accession>A0A3B0Z475</accession>
<dbReference type="AlphaFoldDB" id="A0A3B0Z475"/>
<dbReference type="GO" id="GO:0005886">
    <property type="term" value="C:plasma membrane"/>
    <property type="evidence" value="ECO:0007669"/>
    <property type="project" value="UniProtKB-SubCell"/>
</dbReference>
<feature type="transmembrane region" description="Helical" evidence="8">
    <location>
        <begin position="190"/>
        <end position="208"/>
    </location>
</feature>
<evidence type="ECO:0000256" key="2">
    <source>
        <dbReference type="ARBA" id="ARBA00022475"/>
    </source>
</evidence>
<feature type="transmembrane region" description="Helical" evidence="8">
    <location>
        <begin position="151"/>
        <end position="170"/>
    </location>
</feature>